<keyword evidence="2" id="KW-0378">Hydrolase</keyword>
<evidence type="ECO:0000256" key="2">
    <source>
        <dbReference type="ARBA" id="ARBA00022801"/>
    </source>
</evidence>
<sequence>MSRSTWTIFTIASILAISNTYGTAIHTARQLNTSTITWSECPDVPSTQCAIFSVPMDYTTPDGNETVSIFMRKYPATVPEDQWLGSLLTNPGGPGGSGSEFVASSGKRLSDIVGGRYDIIGFDSRAVNLTGPPTACHDVEAKYIHNSYQELLQGPPVPRHERSHVAKLAAIQETQNIACQQNGNHQMLRNSGTVAVVKDMERIVQALGEDGLNFLGYSYGSILGATFAALKPELVKRMVLDGVSDSESYFNDVLQWGRDSLQDSHITLAGFASTCIEAGPEYCALANKSNTTQGILDRLDALYVRLDKEPLPVGDTPYGTGIIEAHILQALIFMSMYSPSIWGGVAEMLVQLEQGDGSGLFAFFAPYYTIEPKPYNQNVFNRSMQTAGTREAFNPIICGDSAPLNITIDQYTNYFREMGKISDIGEQFAAISGRCRGWPFRANERYTGPWKGLKKTRFPVLFVSLDGDPVTPLGSAVKMRNAFGDSASLLVQQGFGHASLAHPSLCTAKHIQDYFVNGTVPKNGTHCTPEPGFIYPTNATNSKRAILSERDAKLLSAVEELGRTRSKLTIGL</sequence>
<gene>
    <name evidence="6" type="ORF">RDB_LOCUS45679</name>
</gene>
<name>A0A8H3DVW5_9AGAM</name>
<dbReference type="OrthoDB" id="3203337at2759"/>
<dbReference type="InterPro" id="IPR013595">
    <property type="entry name" value="Pept_S33_TAP-like_C"/>
</dbReference>
<comment type="similarity">
    <text evidence="1">Belongs to the peptidase S33 family.</text>
</comment>
<keyword evidence="3" id="KW-0732">Signal</keyword>
<evidence type="ECO:0000259" key="4">
    <source>
        <dbReference type="Pfam" id="PF00561"/>
    </source>
</evidence>
<evidence type="ECO:0000313" key="7">
    <source>
        <dbReference type="Proteomes" id="UP000663827"/>
    </source>
</evidence>
<dbReference type="EMBL" id="CAJNJQ010000903">
    <property type="protein sequence ID" value="CAE7107665.1"/>
    <property type="molecule type" value="Genomic_DNA"/>
</dbReference>
<feature type="chain" id="PRO_5034033181" description="Hydrolase Mb2248c" evidence="3">
    <location>
        <begin position="25"/>
        <end position="572"/>
    </location>
</feature>
<evidence type="ECO:0000256" key="1">
    <source>
        <dbReference type="ARBA" id="ARBA00010088"/>
    </source>
</evidence>
<accession>A0A8H3DVW5</accession>
<evidence type="ECO:0000313" key="6">
    <source>
        <dbReference type="EMBL" id="CAE7107665.1"/>
    </source>
</evidence>
<protein>
    <recommendedName>
        <fullName evidence="8">Hydrolase Mb2248c</fullName>
    </recommendedName>
</protein>
<dbReference type="InterPro" id="IPR051601">
    <property type="entry name" value="Serine_prot/Carboxylest_S33"/>
</dbReference>
<dbReference type="Pfam" id="PF00561">
    <property type="entry name" value="Abhydrolase_1"/>
    <property type="match status" value="1"/>
</dbReference>
<evidence type="ECO:0008006" key="8">
    <source>
        <dbReference type="Google" id="ProtNLM"/>
    </source>
</evidence>
<organism evidence="6 7">
    <name type="scientific">Rhizoctonia solani</name>
    <dbReference type="NCBI Taxonomy" id="456999"/>
    <lineage>
        <taxon>Eukaryota</taxon>
        <taxon>Fungi</taxon>
        <taxon>Dikarya</taxon>
        <taxon>Basidiomycota</taxon>
        <taxon>Agaricomycotina</taxon>
        <taxon>Agaricomycetes</taxon>
        <taxon>Cantharellales</taxon>
        <taxon>Ceratobasidiaceae</taxon>
        <taxon>Rhizoctonia</taxon>
    </lineage>
</organism>
<dbReference type="InterPro" id="IPR000073">
    <property type="entry name" value="AB_hydrolase_1"/>
</dbReference>
<evidence type="ECO:0000259" key="5">
    <source>
        <dbReference type="Pfam" id="PF08386"/>
    </source>
</evidence>
<reference evidence="6" key="1">
    <citation type="submission" date="2021-01" db="EMBL/GenBank/DDBJ databases">
        <authorList>
            <person name="Kaushik A."/>
        </authorList>
    </citation>
    <scope>NUCLEOTIDE SEQUENCE</scope>
    <source>
        <strain evidence="6">AG5</strain>
    </source>
</reference>
<dbReference type="Proteomes" id="UP000663827">
    <property type="component" value="Unassembled WGS sequence"/>
</dbReference>
<dbReference type="PANTHER" id="PTHR43248:SF25">
    <property type="entry name" value="AB HYDROLASE-1 DOMAIN-CONTAINING PROTEIN-RELATED"/>
    <property type="match status" value="1"/>
</dbReference>
<dbReference type="AlphaFoldDB" id="A0A8H3DVW5"/>
<dbReference type="Gene3D" id="3.40.50.1820">
    <property type="entry name" value="alpha/beta hydrolase"/>
    <property type="match status" value="1"/>
</dbReference>
<dbReference type="PANTHER" id="PTHR43248">
    <property type="entry name" value="2-SUCCINYL-6-HYDROXY-2,4-CYCLOHEXADIENE-1-CARBOXYLATE SYNTHASE"/>
    <property type="match status" value="1"/>
</dbReference>
<dbReference type="Pfam" id="PF08386">
    <property type="entry name" value="Abhydrolase_4"/>
    <property type="match status" value="1"/>
</dbReference>
<proteinExistence type="inferred from homology"/>
<feature type="signal peptide" evidence="3">
    <location>
        <begin position="1"/>
        <end position="24"/>
    </location>
</feature>
<feature type="domain" description="Peptidase S33 tripeptidyl aminopeptidase-like C-terminal" evidence="5">
    <location>
        <begin position="425"/>
        <end position="527"/>
    </location>
</feature>
<comment type="caution">
    <text evidence="6">The sequence shown here is derived from an EMBL/GenBank/DDBJ whole genome shotgun (WGS) entry which is preliminary data.</text>
</comment>
<dbReference type="GO" id="GO:0016787">
    <property type="term" value="F:hydrolase activity"/>
    <property type="evidence" value="ECO:0007669"/>
    <property type="project" value="UniProtKB-KW"/>
</dbReference>
<dbReference type="SUPFAM" id="SSF53474">
    <property type="entry name" value="alpha/beta-Hydrolases"/>
    <property type="match status" value="1"/>
</dbReference>
<evidence type="ECO:0000256" key="3">
    <source>
        <dbReference type="SAM" id="SignalP"/>
    </source>
</evidence>
<dbReference type="InterPro" id="IPR029058">
    <property type="entry name" value="AB_hydrolase_fold"/>
</dbReference>
<feature type="domain" description="AB hydrolase-1" evidence="4">
    <location>
        <begin position="87"/>
        <end position="253"/>
    </location>
</feature>